<proteinExistence type="inferred from homology"/>
<reference evidence="4 5" key="1">
    <citation type="submission" date="2019-01" db="EMBL/GenBank/DDBJ databases">
        <authorList>
            <person name="Chen W.-M."/>
        </authorList>
    </citation>
    <scope>NUCLEOTIDE SEQUENCE [LARGE SCALE GENOMIC DNA]</scope>
    <source>
        <strain evidence="4 5">KYPC3</strain>
    </source>
</reference>
<gene>
    <name evidence="4" type="ORF">EOE67_09085</name>
</gene>
<dbReference type="OrthoDB" id="9801773at2"/>
<keyword evidence="5" id="KW-1185">Reference proteome</keyword>
<evidence type="ECO:0000259" key="3">
    <source>
        <dbReference type="Pfam" id="PF08338"/>
    </source>
</evidence>
<dbReference type="Pfam" id="PF08338">
    <property type="entry name" value="DUF1731"/>
    <property type="match status" value="1"/>
</dbReference>
<dbReference type="InterPro" id="IPR001509">
    <property type="entry name" value="Epimerase_deHydtase"/>
</dbReference>
<dbReference type="Gene3D" id="3.40.50.720">
    <property type="entry name" value="NAD(P)-binding Rossmann-like Domain"/>
    <property type="match status" value="1"/>
</dbReference>
<feature type="domain" description="DUF1731" evidence="3">
    <location>
        <begin position="249"/>
        <end position="295"/>
    </location>
</feature>
<sequence length="297" mass="33263">MRILITGASGLIGSALVKLWQNQHQLIVLSRSVKKVQQQFGNTVEAIESLANIDFNQLDMVINLAGESIANRRWTPQQKERICQSRWQLTEQLVALIQQATTPPHTLINASAVGFYGRQSGDAIDENYQSYYPEFSHDICARWENLANRARSEQTRVCILRIGIVLAANGGALQKMLPPFKLGLGGVIGNGEQYMSWIHLDDLIAIFDYLSLQPELRGVFNATAPMAVSNKQWTKILAERLGKPALLPMPAFAVKLLFGEMSDLLLFGQNVYPQRLLDQGFTFKFSQFRAALQDLTL</sequence>
<evidence type="ECO:0000313" key="4">
    <source>
        <dbReference type="EMBL" id="RVU37626.1"/>
    </source>
</evidence>
<feature type="domain" description="NAD-dependent epimerase/dehydratase" evidence="2">
    <location>
        <begin position="3"/>
        <end position="214"/>
    </location>
</feature>
<dbReference type="CDD" id="cd05242">
    <property type="entry name" value="SDR_a8"/>
    <property type="match status" value="1"/>
</dbReference>
<name>A0A437QT01_9GAMM</name>
<dbReference type="PANTHER" id="PTHR11092">
    <property type="entry name" value="SUGAR NUCLEOTIDE EPIMERASE RELATED"/>
    <property type="match status" value="1"/>
</dbReference>
<dbReference type="Pfam" id="PF01370">
    <property type="entry name" value="Epimerase"/>
    <property type="match status" value="1"/>
</dbReference>
<comment type="caution">
    <text evidence="4">The sequence shown here is derived from an EMBL/GenBank/DDBJ whole genome shotgun (WGS) entry which is preliminary data.</text>
</comment>
<dbReference type="NCBIfam" id="TIGR01777">
    <property type="entry name" value="yfcH"/>
    <property type="match status" value="1"/>
</dbReference>
<dbReference type="InterPro" id="IPR010099">
    <property type="entry name" value="SDR39U1"/>
</dbReference>
<dbReference type="PANTHER" id="PTHR11092:SF0">
    <property type="entry name" value="EPIMERASE FAMILY PROTEIN SDR39U1"/>
    <property type="match status" value="1"/>
</dbReference>
<dbReference type="AlphaFoldDB" id="A0A437QT01"/>
<evidence type="ECO:0000259" key="2">
    <source>
        <dbReference type="Pfam" id="PF01370"/>
    </source>
</evidence>
<dbReference type="EMBL" id="SACS01000008">
    <property type="protein sequence ID" value="RVU37626.1"/>
    <property type="molecule type" value="Genomic_DNA"/>
</dbReference>
<dbReference type="Proteomes" id="UP000283077">
    <property type="component" value="Unassembled WGS sequence"/>
</dbReference>
<evidence type="ECO:0000313" key="5">
    <source>
        <dbReference type="Proteomes" id="UP000283077"/>
    </source>
</evidence>
<dbReference type="RefSeq" id="WP_127698781.1">
    <property type="nucleotide sequence ID" value="NZ_SACS01000008.1"/>
</dbReference>
<comment type="similarity">
    <text evidence="1">Belongs to the NAD(P)-dependent epimerase/dehydratase family. SDR39U1 subfamily.</text>
</comment>
<accession>A0A437QT01</accession>
<evidence type="ECO:0000256" key="1">
    <source>
        <dbReference type="ARBA" id="ARBA00009353"/>
    </source>
</evidence>
<protein>
    <submittedName>
        <fullName evidence="4">TIGR01777 family protein</fullName>
    </submittedName>
</protein>
<dbReference type="InterPro" id="IPR013549">
    <property type="entry name" value="DUF1731"/>
</dbReference>
<organism evidence="4 5">
    <name type="scientific">Rheinheimera riviphila</name>
    <dbReference type="NCBI Taxonomy" id="1834037"/>
    <lineage>
        <taxon>Bacteria</taxon>
        <taxon>Pseudomonadati</taxon>
        <taxon>Pseudomonadota</taxon>
        <taxon>Gammaproteobacteria</taxon>
        <taxon>Chromatiales</taxon>
        <taxon>Chromatiaceae</taxon>
        <taxon>Rheinheimera</taxon>
    </lineage>
</organism>
<dbReference type="SUPFAM" id="SSF51735">
    <property type="entry name" value="NAD(P)-binding Rossmann-fold domains"/>
    <property type="match status" value="1"/>
</dbReference>
<dbReference type="InterPro" id="IPR036291">
    <property type="entry name" value="NAD(P)-bd_dom_sf"/>
</dbReference>